<dbReference type="Pfam" id="PF13672">
    <property type="entry name" value="PP2C_2"/>
    <property type="match status" value="1"/>
</dbReference>
<evidence type="ECO:0000313" key="3">
    <source>
        <dbReference type="Proteomes" id="UP001210865"/>
    </source>
</evidence>
<dbReference type="EMBL" id="CP115174">
    <property type="protein sequence ID" value="WBO24314.1"/>
    <property type="molecule type" value="Genomic_DNA"/>
</dbReference>
<proteinExistence type="predicted"/>
<evidence type="ECO:0000313" key="2">
    <source>
        <dbReference type="EMBL" id="WBO24314.1"/>
    </source>
</evidence>
<dbReference type="InterPro" id="IPR036457">
    <property type="entry name" value="PPM-type-like_dom_sf"/>
</dbReference>
<name>A0ABY7NWM8_9SPHN</name>
<dbReference type="Proteomes" id="UP001210865">
    <property type="component" value="Chromosome"/>
</dbReference>
<dbReference type="InterPro" id="IPR001932">
    <property type="entry name" value="PPM-type_phosphatase-like_dom"/>
</dbReference>
<gene>
    <name evidence="2" type="ORF">PBT88_09545</name>
</gene>
<protein>
    <submittedName>
        <fullName evidence="2">PP2C family serine/threonine-protein phosphatase</fullName>
    </submittedName>
</protein>
<organism evidence="2 3">
    <name type="scientific">Sphingomonas abietis</name>
    <dbReference type="NCBI Taxonomy" id="3012344"/>
    <lineage>
        <taxon>Bacteria</taxon>
        <taxon>Pseudomonadati</taxon>
        <taxon>Pseudomonadota</taxon>
        <taxon>Alphaproteobacteria</taxon>
        <taxon>Sphingomonadales</taxon>
        <taxon>Sphingomonadaceae</taxon>
        <taxon>Sphingomonas</taxon>
    </lineage>
</organism>
<keyword evidence="3" id="KW-1185">Reference proteome</keyword>
<accession>A0ABY7NWM8</accession>
<sequence length="252" mass="26981">MASWAWAGASCRGVSHAKAGTRRQDAFSVFAVRDGSTLVAIVSDGAGSSSHGGEGASVICRTFTTSLRSHFATVAEMPTDDDLWGWLDTARDRIASSADRLALRLRDFAATVVITVTDGKDTLVAHVGDGSSVVRSSEAADWRVTSWPAQGQYAATTFFVTDEPEVRMRMVRSDHAIDAVVAFTDGIERLALDFASETPHVPFFAKIIVPLEQSGAVGSDRDLSEKLAAYLNSDAINARTDDDKTLVLAVLR</sequence>
<feature type="domain" description="PPM-type phosphatase" evidence="1">
    <location>
        <begin position="12"/>
        <end position="231"/>
    </location>
</feature>
<dbReference type="SUPFAM" id="SSF81606">
    <property type="entry name" value="PP2C-like"/>
    <property type="match status" value="1"/>
</dbReference>
<evidence type="ECO:0000259" key="1">
    <source>
        <dbReference type="Pfam" id="PF13672"/>
    </source>
</evidence>
<dbReference type="RefSeq" id="WP_270078942.1">
    <property type="nucleotide sequence ID" value="NZ_CP115174.1"/>
</dbReference>
<reference evidence="2 3" key="1">
    <citation type="submission" date="2022-12" db="EMBL/GenBank/DDBJ databases">
        <title>Sphingomonas abieness sp. nov., an endophytic bacterium isolated from Abies koreana.</title>
        <authorList>
            <person name="Jiang L."/>
            <person name="Lee J."/>
        </authorList>
    </citation>
    <scope>NUCLEOTIDE SEQUENCE [LARGE SCALE GENOMIC DNA]</scope>
    <source>
        <strain evidence="3">PAMB 00755</strain>
    </source>
</reference>
<dbReference type="Gene3D" id="3.60.40.10">
    <property type="entry name" value="PPM-type phosphatase domain"/>
    <property type="match status" value="1"/>
</dbReference>